<sequence length="59" mass="6741">MMKCLAPPILEPFKLQYLNVRCTERLILKELLNIYVCEELPIITVLVANVSDAMKVAVH</sequence>
<gene>
    <name evidence="1" type="ORF">DPMN_082885</name>
</gene>
<dbReference type="AlphaFoldDB" id="A0A9D3YAU7"/>
<protein>
    <submittedName>
        <fullName evidence="1">Uncharacterized protein</fullName>
    </submittedName>
</protein>
<accession>A0A9D3YAU7</accession>
<reference evidence="1" key="1">
    <citation type="journal article" date="2019" name="bioRxiv">
        <title>The Genome of the Zebra Mussel, Dreissena polymorpha: A Resource for Invasive Species Research.</title>
        <authorList>
            <person name="McCartney M.A."/>
            <person name="Auch B."/>
            <person name="Kono T."/>
            <person name="Mallez S."/>
            <person name="Zhang Y."/>
            <person name="Obille A."/>
            <person name="Becker A."/>
            <person name="Abrahante J.E."/>
            <person name="Garbe J."/>
            <person name="Badalamenti J.P."/>
            <person name="Herman A."/>
            <person name="Mangelson H."/>
            <person name="Liachko I."/>
            <person name="Sullivan S."/>
            <person name="Sone E.D."/>
            <person name="Koren S."/>
            <person name="Silverstein K.A.T."/>
            <person name="Beckman K.B."/>
            <person name="Gohl D.M."/>
        </authorList>
    </citation>
    <scope>NUCLEOTIDE SEQUENCE</scope>
    <source>
        <strain evidence="1">Duluth1</strain>
        <tissue evidence="1">Whole animal</tissue>
    </source>
</reference>
<evidence type="ECO:0000313" key="1">
    <source>
        <dbReference type="EMBL" id="KAH3695426.1"/>
    </source>
</evidence>
<name>A0A9D3YAU7_DREPO</name>
<evidence type="ECO:0000313" key="2">
    <source>
        <dbReference type="Proteomes" id="UP000828390"/>
    </source>
</evidence>
<keyword evidence="2" id="KW-1185">Reference proteome</keyword>
<organism evidence="1 2">
    <name type="scientific">Dreissena polymorpha</name>
    <name type="common">Zebra mussel</name>
    <name type="synonym">Mytilus polymorpha</name>
    <dbReference type="NCBI Taxonomy" id="45954"/>
    <lineage>
        <taxon>Eukaryota</taxon>
        <taxon>Metazoa</taxon>
        <taxon>Spiralia</taxon>
        <taxon>Lophotrochozoa</taxon>
        <taxon>Mollusca</taxon>
        <taxon>Bivalvia</taxon>
        <taxon>Autobranchia</taxon>
        <taxon>Heteroconchia</taxon>
        <taxon>Euheterodonta</taxon>
        <taxon>Imparidentia</taxon>
        <taxon>Neoheterodontei</taxon>
        <taxon>Myida</taxon>
        <taxon>Dreissenoidea</taxon>
        <taxon>Dreissenidae</taxon>
        <taxon>Dreissena</taxon>
    </lineage>
</organism>
<reference evidence="1" key="2">
    <citation type="submission" date="2020-11" db="EMBL/GenBank/DDBJ databases">
        <authorList>
            <person name="McCartney M.A."/>
            <person name="Auch B."/>
            <person name="Kono T."/>
            <person name="Mallez S."/>
            <person name="Becker A."/>
            <person name="Gohl D.M."/>
            <person name="Silverstein K.A.T."/>
            <person name="Koren S."/>
            <person name="Bechman K.B."/>
            <person name="Herman A."/>
            <person name="Abrahante J.E."/>
            <person name="Garbe J."/>
        </authorList>
    </citation>
    <scope>NUCLEOTIDE SEQUENCE</scope>
    <source>
        <strain evidence="1">Duluth1</strain>
        <tissue evidence="1">Whole animal</tissue>
    </source>
</reference>
<dbReference type="Proteomes" id="UP000828390">
    <property type="component" value="Unassembled WGS sequence"/>
</dbReference>
<comment type="caution">
    <text evidence="1">The sequence shown here is derived from an EMBL/GenBank/DDBJ whole genome shotgun (WGS) entry which is preliminary data.</text>
</comment>
<dbReference type="EMBL" id="JAIWYP010000016">
    <property type="protein sequence ID" value="KAH3695426.1"/>
    <property type="molecule type" value="Genomic_DNA"/>
</dbReference>
<proteinExistence type="predicted"/>